<name>A0AAN9MER3_PHACN</name>
<proteinExistence type="predicted"/>
<evidence type="ECO:0000313" key="2">
    <source>
        <dbReference type="Proteomes" id="UP001374584"/>
    </source>
</evidence>
<dbReference type="EMBL" id="JAYMYR010000007">
    <property type="protein sequence ID" value="KAK7353279.1"/>
    <property type="molecule type" value="Genomic_DNA"/>
</dbReference>
<organism evidence="1 2">
    <name type="scientific">Phaseolus coccineus</name>
    <name type="common">Scarlet runner bean</name>
    <name type="synonym">Phaseolus multiflorus</name>
    <dbReference type="NCBI Taxonomy" id="3886"/>
    <lineage>
        <taxon>Eukaryota</taxon>
        <taxon>Viridiplantae</taxon>
        <taxon>Streptophyta</taxon>
        <taxon>Embryophyta</taxon>
        <taxon>Tracheophyta</taxon>
        <taxon>Spermatophyta</taxon>
        <taxon>Magnoliopsida</taxon>
        <taxon>eudicotyledons</taxon>
        <taxon>Gunneridae</taxon>
        <taxon>Pentapetalae</taxon>
        <taxon>rosids</taxon>
        <taxon>fabids</taxon>
        <taxon>Fabales</taxon>
        <taxon>Fabaceae</taxon>
        <taxon>Papilionoideae</taxon>
        <taxon>50 kb inversion clade</taxon>
        <taxon>NPAAA clade</taxon>
        <taxon>indigoferoid/millettioid clade</taxon>
        <taxon>Phaseoleae</taxon>
        <taxon>Phaseolus</taxon>
    </lineage>
</organism>
<protein>
    <submittedName>
        <fullName evidence="1">Uncharacterized protein</fullName>
    </submittedName>
</protein>
<gene>
    <name evidence="1" type="ORF">VNO80_18723</name>
</gene>
<evidence type="ECO:0000313" key="1">
    <source>
        <dbReference type="EMBL" id="KAK7353279.1"/>
    </source>
</evidence>
<dbReference type="AlphaFoldDB" id="A0AAN9MER3"/>
<dbReference type="Proteomes" id="UP001374584">
    <property type="component" value="Unassembled WGS sequence"/>
</dbReference>
<sequence>MPHIKTGRDYLRKKKNKRRIYTRCCCFCTEKTLDTYSGCELGNPNCKVPGFWFILTPLITHRILPLFNFANFNSR</sequence>
<keyword evidence="2" id="KW-1185">Reference proteome</keyword>
<accession>A0AAN9MER3</accession>
<comment type="caution">
    <text evidence="1">The sequence shown here is derived from an EMBL/GenBank/DDBJ whole genome shotgun (WGS) entry which is preliminary data.</text>
</comment>
<reference evidence="1 2" key="1">
    <citation type="submission" date="2024-01" db="EMBL/GenBank/DDBJ databases">
        <title>The genomes of 5 underutilized Papilionoideae crops provide insights into root nodulation and disease resistanc.</title>
        <authorList>
            <person name="Jiang F."/>
        </authorList>
    </citation>
    <scope>NUCLEOTIDE SEQUENCE [LARGE SCALE GENOMIC DNA]</scope>
    <source>
        <strain evidence="1">JINMINGXINNONG_FW02</strain>
        <tissue evidence="1">Leaves</tissue>
    </source>
</reference>